<keyword evidence="2" id="KW-1185">Reference proteome</keyword>
<proteinExistence type="predicted"/>
<gene>
    <name evidence="1" type="ORF">QTP70_016293</name>
</gene>
<evidence type="ECO:0000313" key="2">
    <source>
        <dbReference type="Proteomes" id="UP001274896"/>
    </source>
</evidence>
<dbReference type="EMBL" id="JAUCMX010000011">
    <property type="protein sequence ID" value="KAK3531314.1"/>
    <property type="molecule type" value="Genomic_DNA"/>
</dbReference>
<accession>A0AAE0UZG6</accession>
<protein>
    <submittedName>
        <fullName evidence="1">Uncharacterized protein</fullName>
    </submittedName>
</protein>
<evidence type="ECO:0000313" key="1">
    <source>
        <dbReference type="EMBL" id="KAK3531314.1"/>
    </source>
</evidence>
<dbReference type="AlphaFoldDB" id="A0AAE0UZG6"/>
<comment type="caution">
    <text evidence="1">The sequence shown here is derived from an EMBL/GenBank/DDBJ whole genome shotgun (WGS) entry which is preliminary data.</text>
</comment>
<feature type="non-terminal residue" evidence="1">
    <location>
        <position position="1"/>
    </location>
</feature>
<organism evidence="1 2">
    <name type="scientific">Hemibagrus guttatus</name>
    <dbReference type="NCBI Taxonomy" id="175788"/>
    <lineage>
        <taxon>Eukaryota</taxon>
        <taxon>Metazoa</taxon>
        <taxon>Chordata</taxon>
        <taxon>Craniata</taxon>
        <taxon>Vertebrata</taxon>
        <taxon>Euteleostomi</taxon>
        <taxon>Actinopterygii</taxon>
        <taxon>Neopterygii</taxon>
        <taxon>Teleostei</taxon>
        <taxon>Ostariophysi</taxon>
        <taxon>Siluriformes</taxon>
        <taxon>Bagridae</taxon>
        <taxon>Hemibagrus</taxon>
    </lineage>
</organism>
<sequence length="75" mass="7965">TFCLTPPGLGWGLDSRLRHVCVEFACSPHALGISSGYSSFVPRSKDMHCRLIGISKLSVVCVIAPSIASLMLSMG</sequence>
<dbReference type="Proteomes" id="UP001274896">
    <property type="component" value="Unassembled WGS sequence"/>
</dbReference>
<reference evidence="1" key="1">
    <citation type="submission" date="2023-06" db="EMBL/GenBank/DDBJ databases">
        <title>Male Hemibagrus guttatus genome.</title>
        <authorList>
            <person name="Bian C."/>
        </authorList>
    </citation>
    <scope>NUCLEOTIDE SEQUENCE</scope>
    <source>
        <strain evidence="1">Male_cb2023</strain>
        <tissue evidence="1">Muscle</tissue>
    </source>
</reference>
<name>A0AAE0UZG6_9TELE</name>